<gene>
    <name evidence="5" type="ORF">BJ983_000489</name>
</gene>
<dbReference type="PANTHER" id="PTHR45947:SF3">
    <property type="entry name" value="SULFOQUINOVOSYL TRANSFERASE SQD2"/>
    <property type="match status" value="1"/>
</dbReference>
<dbReference type="Pfam" id="PF13579">
    <property type="entry name" value="Glyco_trans_4_4"/>
    <property type="match status" value="1"/>
</dbReference>
<accession>A0A7Y9J3U6</accession>
<sequence>MADTVGHDDGDTGMKIAWLTDAQAPYREPLFCELAARCDFRVHFLFAEEPERHFRFRPHPGYRSGVLPAVPIPLPRPVARRLDSYQAALRPGVTRRVLDAAEVVVIPTWAQVASAWTMLRAHRRGVPYVIFSESTLDSRQFDRGPVAWLRRRLFTRAGAVVVPGPSARDAALHTGVARDRIVESVNSIDLEAFGTRPRELRAAAGEGRGPGAAHHRFAVIGQLIPRKNVHTLLDAFARLDGTPTLDVAGDGVDRDALEEQARALGVADRVRFLGFLEESGVVEVLARAQTLVLPSTEEVYGFTALEAQVAGLQVVVSARAGIAENLADVDGAWVVEPDVGGVLGGLEAARRAWTGWTDEVPADAASPKRSADDVLAAAARALR</sequence>
<dbReference type="SUPFAM" id="SSF53756">
    <property type="entry name" value="UDP-Glycosyltransferase/glycogen phosphorylase"/>
    <property type="match status" value="1"/>
</dbReference>
<evidence type="ECO:0000313" key="6">
    <source>
        <dbReference type="Proteomes" id="UP000535890"/>
    </source>
</evidence>
<evidence type="ECO:0000256" key="1">
    <source>
        <dbReference type="ARBA" id="ARBA00022676"/>
    </source>
</evidence>
<evidence type="ECO:0000256" key="2">
    <source>
        <dbReference type="ARBA" id="ARBA00022679"/>
    </source>
</evidence>
<dbReference type="GO" id="GO:0016758">
    <property type="term" value="F:hexosyltransferase activity"/>
    <property type="evidence" value="ECO:0007669"/>
    <property type="project" value="TreeGrafter"/>
</dbReference>
<dbReference type="PANTHER" id="PTHR45947">
    <property type="entry name" value="SULFOQUINOVOSYL TRANSFERASE SQD2"/>
    <property type="match status" value="1"/>
</dbReference>
<evidence type="ECO:0000259" key="3">
    <source>
        <dbReference type="Pfam" id="PF00534"/>
    </source>
</evidence>
<dbReference type="InterPro" id="IPR001296">
    <property type="entry name" value="Glyco_trans_1"/>
</dbReference>
<dbReference type="RefSeq" id="WP_179792345.1">
    <property type="nucleotide sequence ID" value="NZ_BAABHP010000030.1"/>
</dbReference>
<protein>
    <submittedName>
        <fullName evidence="5">Glycosyltransferase involved in cell wall biosynthesis</fullName>
    </submittedName>
</protein>
<dbReference type="GO" id="GO:1901137">
    <property type="term" value="P:carbohydrate derivative biosynthetic process"/>
    <property type="evidence" value="ECO:0007669"/>
    <property type="project" value="UniProtKB-ARBA"/>
</dbReference>
<keyword evidence="6" id="KW-1185">Reference proteome</keyword>
<dbReference type="AlphaFoldDB" id="A0A7Y9J3U6"/>
<keyword evidence="1" id="KW-0328">Glycosyltransferase</keyword>
<dbReference type="EMBL" id="JACCBN010000001">
    <property type="protein sequence ID" value="NYD34387.1"/>
    <property type="molecule type" value="Genomic_DNA"/>
</dbReference>
<dbReference type="InterPro" id="IPR028098">
    <property type="entry name" value="Glyco_trans_4-like_N"/>
</dbReference>
<organism evidence="5 6">
    <name type="scientific">Actinomycetospora corticicola</name>
    <dbReference type="NCBI Taxonomy" id="663602"/>
    <lineage>
        <taxon>Bacteria</taxon>
        <taxon>Bacillati</taxon>
        <taxon>Actinomycetota</taxon>
        <taxon>Actinomycetes</taxon>
        <taxon>Pseudonocardiales</taxon>
        <taxon>Pseudonocardiaceae</taxon>
        <taxon>Actinomycetospora</taxon>
    </lineage>
</organism>
<name>A0A7Y9J3U6_9PSEU</name>
<comment type="caution">
    <text evidence="5">The sequence shown here is derived from an EMBL/GenBank/DDBJ whole genome shotgun (WGS) entry which is preliminary data.</text>
</comment>
<dbReference type="Pfam" id="PF00534">
    <property type="entry name" value="Glycos_transf_1"/>
    <property type="match status" value="1"/>
</dbReference>
<feature type="domain" description="Glycosyltransferase subfamily 4-like N-terminal" evidence="4">
    <location>
        <begin position="26"/>
        <end position="182"/>
    </location>
</feature>
<feature type="domain" description="Glycosyl transferase family 1" evidence="3">
    <location>
        <begin position="217"/>
        <end position="337"/>
    </location>
</feature>
<proteinExistence type="predicted"/>
<dbReference type="Proteomes" id="UP000535890">
    <property type="component" value="Unassembled WGS sequence"/>
</dbReference>
<evidence type="ECO:0000259" key="4">
    <source>
        <dbReference type="Pfam" id="PF13579"/>
    </source>
</evidence>
<keyword evidence="2 5" id="KW-0808">Transferase</keyword>
<dbReference type="Gene3D" id="3.40.50.2000">
    <property type="entry name" value="Glycogen Phosphorylase B"/>
    <property type="match status" value="2"/>
</dbReference>
<reference evidence="5 6" key="1">
    <citation type="submission" date="2020-07" db="EMBL/GenBank/DDBJ databases">
        <title>Sequencing the genomes of 1000 actinobacteria strains.</title>
        <authorList>
            <person name="Klenk H.-P."/>
        </authorList>
    </citation>
    <scope>NUCLEOTIDE SEQUENCE [LARGE SCALE GENOMIC DNA]</scope>
    <source>
        <strain evidence="5 6">DSM 45772</strain>
    </source>
</reference>
<evidence type="ECO:0000313" key="5">
    <source>
        <dbReference type="EMBL" id="NYD34387.1"/>
    </source>
</evidence>
<dbReference type="InterPro" id="IPR050194">
    <property type="entry name" value="Glycosyltransferase_grp1"/>
</dbReference>